<dbReference type="Gene3D" id="1.20.120.160">
    <property type="entry name" value="HPT domain"/>
    <property type="match status" value="1"/>
</dbReference>
<reference evidence="4 5" key="1">
    <citation type="submission" date="2020-04" db="EMBL/GenBank/DDBJ databases">
        <title>Genome sequence for Sphingorhabdus sp. strain M1.</title>
        <authorList>
            <person name="Park S.-J."/>
        </authorList>
    </citation>
    <scope>NUCLEOTIDE SEQUENCE [LARGE SCALE GENOMIC DNA]</scope>
    <source>
        <strain evidence="4 5">JK6</strain>
    </source>
</reference>
<gene>
    <name evidence="4" type="ORF">HF685_08600</name>
</gene>
<feature type="domain" description="HPt" evidence="3">
    <location>
        <begin position="21"/>
        <end position="119"/>
    </location>
</feature>
<dbReference type="GO" id="GO:0000160">
    <property type="term" value="P:phosphorelay signal transduction system"/>
    <property type="evidence" value="ECO:0007669"/>
    <property type="project" value="UniProtKB-KW"/>
</dbReference>
<dbReference type="KEGG" id="phao:HF685_08600"/>
<evidence type="ECO:0000256" key="2">
    <source>
        <dbReference type="PROSITE-ProRule" id="PRU00110"/>
    </source>
</evidence>
<dbReference type="GO" id="GO:0004672">
    <property type="term" value="F:protein kinase activity"/>
    <property type="evidence" value="ECO:0007669"/>
    <property type="project" value="UniProtKB-ARBA"/>
</dbReference>
<dbReference type="Proteomes" id="UP000501600">
    <property type="component" value="Chromosome"/>
</dbReference>
<dbReference type="RefSeq" id="WP_168819303.1">
    <property type="nucleotide sequence ID" value="NZ_CP051217.1"/>
</dbReference>
<dbReference type="CDD" id="cd00088">
    <property type="entry name" value="HPT"/>
    <property type="match status" value="1"/>
</dbReference>
<keyword evidence="2" id="KW-0597">Phosphoprotein</keyword>
<dbReference type="AlphaFoldDB" id="A0A6H2DKY5"/>
<proteinExistence type="predicted"/>
<dbReference type="Pfam" id="PF01627">
    <property type="entry name" value="Hpt"/>
    <property type="match status" value="1"/>
</dbReference>
<evidence type="ECO:0000313" key="5">
    <source>
        <dbReference type="Proteomes" id="UP000501600"/>
    </source>
</evidence>
<keyword evidence="5" id="KW-1185">Reference proteome</keyword>
<organism evidence="4 5">
    <name type="scientific">Parasphingorhabdus halotolerans</name>
    <dbReference type="NCBI Taxonomy" id="2725558"/>
    <lineage>
        <taxon>Bacteria</taxon>
        <taxon>Pseudomonadati</taxon>
        <taxon>Pseudomonadota</taxon>
        <taxon>Alphaproteobacteria</taxon>
        <taxon>Sphingomonadales</taxon>
        <taxon>Sphingomonadaceae</taxon>
        <taxon>Parasphingorhabdus</taxon>
    </lineage>
</organism>
<dbReference type="SUPFAM" id="SSF47226">
    <property type="entry name" value="Histidine-containing phosphotransfer domain, HPT domain"/>
    <property type="match status" value="1"/>
</dbReference>
<accession>A0A6H2DKY5</accession>
<dbReference type="InterPro" id="IPR008207">
    <property type="entry name" value="Sig_transdc_His_kin_Hpt_dom"/>
</dbReference>
<evidence type="ECO:0000259" key="3">
    <source>
        <dbReference type="PROSITE" id="PS50894"/>
    </source>
</evidence>
<protein>
    <submittedName>
        <fullName evidence="4">Hpt domain-containing protein</fullName>
    </submittedName>
</protein>
<feature type="modified residue" description="Phosphohistidine" evidence="2">
    <location>
        <position position="60"/>
    </location>
</feature>
<dbReference type="PROSITE" id="PS50894">
    <property type="entry name" value="HPT"/>
    <property type="match status" value="1"/>
</dbReference>
<dbReference type="InterPro" id="IPR036641">
    <property type="entry name" value="HPT_dom_sf"/>
</dbReference>
<name>A0A6H2DKY5_9SPHN</name>
<evidence type="ECO:0000313" key="4">
    <source>
        <dbReference type="EMBL" id="QJB69332.1"/>
    </source>
</evidence>
<evidence type="ECO:0000256" key="1">
    <source>
        <dbReference type="ARBA" id="ARBA00023012"/>
    </source>
</evidence>
<sequence length="138" mass="15422">MAQIDENLIDWSIYNQTSAALGPNFVRILGYFREDGTRSVAEIEDAMRTKDAIRIVMPAHTLKGEAGQFGATRLCELAERIEFIARKSIEHREAPDEIMELIVGLRPLFEQTLALLDQASSPVVHRQTSGFGRRAAGH</sequence>
<keyword evidence="1" id="KW-0902">Two-component regulatory system</keyword>
<dbReference type="EMBL" id="CP051217">
    <property type="protein sequence ID" value="QJB69332.1"/>
    <property type="molecule type" value="Genomic_DNA"/>
</dbReference>